<feature type="compositionally biased region" description="Low complexity" evidence="1">
    <location>
        <begin position="99"/>
        <end position="120"/>
    </location>
</feature>
<gene>
    <name evidence="3" type="ORF">GSOID_T00027811001</name>
</gene>
<feature type="compositionally biased region" description="Polar residues" evidence="1">
    <location>
        <begin position="158"/>
        <end position="179"/>
    </location>
</feature>
<evidence type="ECO:0000313" key="3">
    <source>
        <dbReference type="EMBL" id="CBY43232.1"/>
    </source>
</evidence>
<feature type="domain" description="Transcriptional repressor p66 coiled-coil MBD2-interaction" evidence="2">
    <location>
        <begin position="60"/>
        <end position="84"/>
    </location>
</feature>
<feature type="compositionally biased region" description="Low complexity" evidence="1">
    <location>
        <begin position="146"/>
        <end position="157"/>
    </location>
</feature>
<name>E4Z6A4_OIKDI</name>
<dbReference type="InterPro" id="IPR032346">
    <property type="entry name" value="P66_CC"/>
</dbReference>
<evidence type="ECO:0000259" key="2">
    <source>
        <dbReference type="Pfam" id="PF16563"/>
    </source>
</evidence>
<feature type="region of interest" description="Disordered" evidence="1">
    <location>
        <begin position="146"/>
        <end position="188"/>
    </location>
</feature>
<feature type="compositionally biased region" description="Basic and acidic residues" evidence="1">
    <location>
        <begin position="25"/>
        <end position="51"/>
    </location>
</feature>
<dbReference type="Pfam" id="PF16563">
    <property type="entry name" value="P66_CC"/>
    <property type="match status" value="1"/>
</dbReference>
<evidence type="ECO:0000256" key="1">
    <source>
        <dbReference type="SAM" id="MobiDB-lite"/>
    </source>
</evidence>
<protein>
    <recommendedName>
        <fullName evidence="2">Transcriptional repressor p66 coiled-coil MBD2-interaction domain-containing protein</fullName>
    </recommendedName>
</protein>
<sequence length="243" mass="26047">MEVDHPVIPELKRKLTPPQPAPEVDPEKKAKLAEEKTEQEKTKEAENKKAVSEPPITAEDIRKLKELLRQEEAKLLLIKRIKASIAIPEQGKKPSPASLTAATTVPSLPTTTSSSTVPSSNGIHAASPASLNATKSIGEMGSSAGAAAAKGSKSTTAENITHSSSSATGSKLEQVTQSFERSKSKREELKNELNQTLNSITTMPPSAHHDVNFFPTVVNAEFLALLGLEKCVGRLKRDEQARA</sequence>
<accession>E4Z6A4</accession>
<feature type="region of interest" description="Disordered" evidence="1">
    <location>
        <begin position="1"/>
        <end position="57"/>
    </location>
</feature>
<dbReference type="Proteomes" id="UP000011014">
    <property type="component" value="Unassembled WGS sequence"/>
</dbReference>
<proteinExistence type="predicted"/>
<dbReference type="AlphaFoldDB" id="E4Z6A4"/>
<reference evidence="3" key="1">
    <citation type="journal article" date="2010" name="Science">
        <title>Plasticity of animal genome architecture unmasked by rapid evolution of a pelagic tunicate.</title>
        <authorList>
            <person name="Denoeud F."/>
            <person name="Henriet S."/>
            <person name="Mungpakdee S."/>
            <person name="Aury J.M."/>
            <person name="Da Silva C."/>
            <person name="Brinkmann H."/>
            <person name="Mikhaleva J."/>
            <person name="Olsen L.C."/>
            <person name="Jubin C."/>
            <person name="Canestro C."/>
            <person name="Bouquet J.M."/>
            <person name="Danks G."/>
            <person name="Poulain J."/>
            <person name="Campsteijn C."/>
            <person name="Adamski M."/>
            <person name="Cross I."/>
            <person name="Yadetie F."/>
            <person name="Muffato M."/>
            <person name="Louis A."/>
            <person name="Butcher S."/>
            <person name="Tsagkogeorga G."/>
            <person name="Konrad A."/>
            <person name="Singh S."/>
            <person name="Jensen M.F."/>
            <person name="Cong E.H."/>
            <person name="Eikeseth-Otteraa H."/>
            <person name="Noel B."/>
            <person name="Anthouard V."/>
            <person name="Porcel B.M."/>
            <person name="Kachouri-Lafond R."/>
            <person name="Nishino A."/>
            <person name="Ugolini M."/>
            <person name="Chourrout P."/>
            <person name="Nishida H."/>
            <person name="Aasland R."/>
            <person name="Huzurbazar S."/>
            <person name="Westhof E."/>
            <person name="Delsuc F."/>
            <person name="Lehrach H."/>
            <person name="Reinhardt R."/>
            <person name="Weissenbach J."/>
            <person name="Roy S.W."/>
            <person name="Artiguenave F."/>
            <person name="Postlethwait J.H."/>
            <person name="Manak J.R."/>
            <person name="Thompson E.M."/>
            <person name="Jaillon O."/>
            <person name="Du Pasquier L."/>
            <person name="Boudinot P."/>
            <person name="Liberles D.A."/>
            <person name="Volff J.N."/>
            <person name="Philippe H."/>
            <person name="Lenhard B."/>
            <person name="Roest Crollius H."/>
            <person name="Wincker P."/>
            <person name="Chourrout D."/>
        </authorList>
    </citation>
    <scope>NUCLEOTIDE SEQUENCE [LARGE SCALE GENOMIC DNA]</scope>
</reference>
<dbReference type="EMBL" id="FN657981">
    <property type="protein sequence ID" value="CBY43232.1"/>
    <property type="molecule type" value="Genomic_DNA"/>
</dbReference>
<feature type="compositionally biased region" description="Basic and acidic residues" evidence="1">
    <location>
        <begin position="1"/>
        <end position="13"/>
    </location>
</feature>
<organism evidence="3">
    <name type="scientific">Oikopleura dioica</name>
    <name type="common">Tunicate</name>
    <dbReference type="NCBI Taxonomy" id="34765"/>
    <lineage>
        <taxon>Eukaryota</taxon>
        <taxon>Metazoa</taxon>
        <taxon>Chordata</taxon>
        <taxon>Tunicata</taxon>
        <taxon>Appendicularia</taxon>
        <taxon>Copelata</taxon>
        <taxon>Oikopleuridae</taxon>
        <taxon>Oikopleura</taxon>
    </lineage>
</organism>
<feature type="region of interest" description="Disordered" evidence="1">
    <location>
        <begin position="85"/>
        <end position="123"/>
    </location>
</feature>
<dbReference type="Gene3D" id="6.10.250.1650">
    <property type="match status" value="1"/>
</dbReference>